<proteinExistence type="predicted"/>
<gene>
    <name evidence="2" type="ORF">SAMN05216297_103479</name>
</gene>
<sequence>MKNPIETERLFLRELQLSDVDGMFELESNPNVHLFVGNNPVKHIEETIDYIKFIQKQYKDFGTGRWAVVLKETNEFIGWSGIKYITNEINNHKNFYELGYRFIEKHWSKGYATEAGKAFIDYAFNEMKVEKLYAYADAGNENSRKILEKLGFHFVNSFEYEGEVEVWYELESPNSN</sequence>
<protein>
    <submittedName>
        <fullName evidence="2">Protein N-acetyltransferase, RimJ/RimL family</fullName>
    </submittedName>
</protein>
<dbReference type="InterPro" id="IPR000182">
    <property type="entry name" value="GNAT_dom"/>
</dbReference>
<dbReference type="OrthoDB" id="9788916at2"/>
<dbReference type="InterPro" id="IPR051531">
    <property type="entry name" value="N-acetyltransferase"/>
</dbReference>
<dbReference type="RefSeq" id="WP_091492258.1">
    <property type="nucleotide sequence ID" value="NZ_FOMH01000003.1"/>
</dbReference>
<name>A0A1I1NVR3_9FLAO</name>
<keyword evidence="2" id="KW-0808">Transferase</keyword>
<dbReference type="GO" id="GO:0016747">
    <property type="term" value="F:acyltransferase activity, transferring groups other than amino-acyl groups"/>
    <property type="evidence" value="ECO:0007669"/>
    <property type="project" value="InterPro"/>
</dbReference>
<dbReference type="EMBL" id="FOMH01000003">
    <property type="protein sequence ID" value="SFD01647.1"/>
    <property type="molecule type" value="Genomic_DNA"/>
</dbReference>
<dbReference type="PANTHER" id="PTHR43792:SF16">
    <property type="entry name" value="N-ACETYLTRANSFERASE DOMAIN-CONTAINING PROTEIN"/>
    <property type="match status" value="1"/>
</dbReference>
<evidence type="ECO:0000313" key="2">
    <source>
        <dbReference type="EMBL" id="SFD01647.1"/>
    </source>
</evidence>
<dbReference type="InterPro" id="IPR016181">
    <property type="entry name" value="Acyl_CoA_acyltransferase"/>
</dbReference>
<organism evidence="2 3">
    <name type="scientific">Flavobacterium phragmitis</name>
    <dbReference type="NCBI Taxonomy" id="739143"/>
    <lineage>
        <taxon>Bacteria</taxon>
        <taxon>Pseudomonadati</taxon>
        <taxon>Bacteroidota</taxon>
        <taxon>Flavobacteriia</taxon>
        <taxon>Flavobacteriales</taxon>
        <taxon>Flavobacteriaceae</taxon>
        <taxon>Flavobacterium</taxon>
    </lineage>
</organism>
<evidence type="ECO:0000259" key="1">
    <source>
        <dbReference type="PROSITE" id="PS51186"/>
    </source>
</evidence>
<dbReference type="PROSITE" id="PS51186">
    <property type="entry name" value="GNAT"/>
    <property type="match status" value="1"/>
</dbReference>
<dbReference type="PANTHER" id="PTHR43792">
    <property type="entry name" value="GNAT FAMILY, PUTATIVE (AFU_ORTHOLOGUE AFUA_3G00765)-RELATED-RELATED"/>
    <property type="match status" value="1"/>
</dbReference>
<dbReference type="Pfam" id="PF13302">
    <property type="entry name" value="Acetyltransf_3"/>
    <property type="match status" value="1"/>
</dbReference>
<accession>A0A1I1NVR3</accession>
<dbReference type="STRING" id="739143.SAMN05216297_103479"/>
<keyword evidence="3" id="KW-1185">Reference proteome</keyword>
<dbReference type="Proteomes" id="UP000199672">
    <property type="component" value="Unassembled WGS sequence"/>
</dbReference>
<dbReference type="SUPFAM" id="SSF55729">
    <property type="entry name" value="Acyl-CoA N-acyltransferases (Nat)"/>
    <property type="match status" value="1"/>
</dbReference>
<dbReference type="Gene3D" id="3.40.630.30">
    <property type="match status" value="1"/>
</dbReference>
<dbReference type="AlphaFoldDB" id="A0A1I1NVR3"/>
<reference evidence="3" key="1">
    <citation type="submission" date="2016-10" db="EMBL/GenBank/DDBJ databases">
        <authorList>
            <person name="Varghese N."/>
            <person name="Submissions S."/>
        </authorList>
    </citation>
    <scope>NUCLEOTIDE SEQUENCE [LARGE SCALE GENOMIC DNA]</scope>
    <source>
        <strain evidence="3">CGMCC 1.10370</strain>
    </source>
</reference>
<feature type="domain" description="N-acetyltransferase" evidence="1">
    <location>
        <begin position="10"/>
        <end position="173"/>
    </location>
</feature>
<evidence type="ECO:0000313" key="3">
    <source>
        <dbReference type="Proteomes" id="UP000199672"/>
    </source>
</evidence>